<feature type="domain" description="Cation-transporting P-type ATPase C-terminal" evidence="5">
    <location>
        <begin position="2"/>
        <end position="79"/>
    </location>
</feature>
<dbReference type="PANTHER" id="PTHR24093:SF369">
    <property type="entry name" value="CALCIUM-TRANSPORTING ATPASE"/>
    <property type="match status" value="1"/>
</dbReference>
<evidence type="ECO:0000313" key="6">
    <source>
        <dbReference type="EMBL" id="CAF4544963.1"/>
    </source>
</evidence>
<dbReference type="GO" id="GO:0051480">
    <property type="term" value="P:regulation of cytosolic calcium ion concentration"/>
    <property type="evidence" value="ECO:0007669"/>
    <property type="project" value="TreeGrafter"/>
</dbReference>
<reference evidence="6" key="1">
    <citation type="submission" date="2021-02" db="EMBL/GenBank/DDBJ databases">
        <authorList>
            <person name="Nowell W R."/>
        </authorList>
    </citation>
    <scope>NUCLEOTIDE SEQUENCE</scope>
</reference>
<keyword evidence="3" id="KW-0460">Magnesium</keyword>
<dbReference type="AlphaFoldDB" id="A0A820Y9W3"/>
<comment type="subcellular location">
    <subcellularLocation>
        <location evidence="1">Endomembrane system</location>
        <topology evidence="1">Multi-pass membrane protein</topology>
    </subcellularLocation>
</comment>
<gene>
    <name evidence="6" type="ORF">OVN521_LOCUS42942</name>
</gene>
<dbReference type="GO" id="GO:0005886">
    <property type="term" value="C:plasma membrane"/>
    <property type="evidence" value="ECO:0007669"/>
    <property type="project" value="TreeGrafter"/>
</dbReference>
<dbReference type="GO" id="GO:0005388">
    <property type="term" value="F:P-type calcium transporter activity"/>
    <property type="evidence" value="ECO:0007669"/>
    <property type="project" value="TreeGrafter"/>
</dbReference>
<dbReference type="PANTHER" id="PTHR24093">
    <property type="entry name" value="CATION TRANSPORTING ATPASE"/>
    <property type="match status" value="1"/>
</dbReference>
<dbReference type="Proteomes" id="UP000663866">
    <property type="component" value="Unassembled WGS sequence"/>
</dbReference>
<sequence length="81" mass="9392">TEDLLTRKPYGRTRPLISRTMMKNILGHAIYQLAVMLFILFAGPTVFDIDDGRPINNVFKPSEHFTMIFNVFVLMTLFNEI</sequence>
<evidence type="ECO:0000313" key="7">
    <source>
        <dbReference type="Proteomes" id="UP000663866"/>
    </source>
</evidence>
<dbReference type="GO" id="GO:0012505">
    <property type="term" value="C:endomembrane system"/>
    <property type="evidence" value="ECO:0007669"/>
    <property type="project" value="UniProtKB-SubCell"/>
</dbReference>
<feature type="non-terminal residue" evidence="6">
    <location>
        <position position="1"/>
    </location>
</feature>
<feature type="non-terminal residue" evidence="6">
    <location>
        <position position="81"/>
    </location>
</feature>
<proteinExistence type="predicted"/>
<dbReference type="InterPro" id="IPR006068">
    <property type="entry name" value="ATPase_P-typ_cation-transptr_C"/>
</dbReference>
<name>A0A820Y9W3_9BILA</name>
<evidence type="ECO:0000256" key="3">
    <source>
        <dbReference type="ARBA" id="ARBA00022842"/>
    </source>
</evidence>
<evidence type="ECO:0000256" key="1">
    <source>
        <dbReference type="ARBA" id="ARBA00004127"/>
    </source>
</evidence>
<keyword evidence="4" id="KW-1133">Transmembrane helix</keyword>
<dbReference type="GO" id="GO:0046872">
    <property type="term" value="F:metal ion binding"/>
    <property type="evidence" value="ECO:0007669"/>
    <property type="project" value="UniProtKB-KW"/>
</dbReference>
<accession>A0A820Y9W3</accession>
<dbReference type="EMBL" id="CAJOBG010060112">
    <property type="protein sequence ID" value="CAF4544963.1"/>
    <property type="molecule type" value="Genomic_DNA"/>
</dbReference>
<feature type="transmembrane region" description="Helical" evidence="4">
    <location>
        <begin position="62"/>
        <end position="79"/>
    </location>
</feature>
<feature type="transmembrane region" description="Helical" evidence="4">
    <location>
        <begin position="21"/>
        <end position="42"/>
    </location>
</feature>
<dbReference type="InterPro" id="IPR023298">
    <property type="entry name" value="ATPase_P-typ_TM_dom_sf"/>
</dbReference>
<organism evidence="6 7">
    <name type="scientific">Rotaria magnacalcarata</name>
    <dbReference type="NCBI Taxonomy" id="392030"/>
    <lineage>
        <taxon>Eukaryota</taxon>
        <taxon>Metazoa</taxon>
        <taxon>Spiralia</taxon>
        <taxon>Gnathifera</taxon>
        <taxon>Rotifera</taxon>
        <taxon>Eurotatoria</taxon>
        <taxon>Bdelloidea</taxon>
        <taxon>Philodinida</taxon>
        <taxon>Philodinidae</taxon>
        <taxon>Rotaria</taxon>
    </lineage>
</organism>
<evidence type="ECO:0000256" key="2">
    <source>
        <dbReference type="ARBA" id="ARBA00022723"/>
    </source>
</evidence>
<evidence type="ECO:0000259" key="5">
    <source>
        <dbReference type="Pfam" id="PF00689"/>
    </source>
</evidence>
<evidence type="ECO:0000256" key="4">
    <source>
        <dbReference type="SAM" id="Phobius"/>
    </source>
</evidence>
<keyword evidence="2" id="KW-0479">Metal-binding</keyword>
<dbReference type="SUPFAM" id="SSF81665">
    <property type="entry name" value="Calcium ATPase, transmembrane domain M"/>
    <property type="match status" value="1"/>
</dbReference>
<dbReference type="Gene3D" id="1.20.1110.10">
    <property type="entry name" value="Calcium-transporting ATPase, transmembrane domain"/>
    <property type="match status" value="1"/>
</dbReference>
<keyword evidence="7" id="KW-1185">Reference proteome</keyword>
<keyword evidence="4" id="KW-0812">Transmembrane</keyword>
<protein>
    <recommendedName>
        <fullName evidence="5">Cation-transporting P-type ATPase C-terminal domain-containing protein</fullName>
    </recommendedName>
</protein>
<comment type="caution">
    <text evidence="6">The sequence shown here is derived from an EMBL/GenBank/DDBJ whole genome shotgun (WGS) entry which is preliminary data.</text>
</comment>
<keyword evidence="4" id="KW-0472">Membrane</keyword>
<dbReference type="Pfam" id="PF00689">
    <property type="entry name" value="Cation_ATPase_C"/>
    <property type="match status" value="1"/>
</dbReference>